<proteinExistence type="predicted"/>
<feature type="chain" id="PRO_5035164258" description="DUF4124 domain-containing protein" evidence="2">
    <location>
        <begin position="23"/>
        <end position="219"/>
    </location>
</feature>
<protein>
    <recommendedName>
        <fullName evidence="5">DUF4124 domain-containing protein</fullName>
    </recommendedName>
</protein>
<evidence type="ECO:0008006" key="5">
    <source>
        <dbReference type="Google" id="ProtNLM"/>
    </source>
</evidence>
<name>A0A8J7FHU7_9NEIS</name>
<gene>
    <name evidence="3" type="ORF">INR99_10190</name>
</gene>
<sequence length="219" mass="23968">MRNAHYCLLPVLAALILPAALAGGRIYECSDQTRRMFEPADGQFWLHESGGGKLALTPVPDSEQRCYQADGVQWTIKGASATLVRPGKPDVSCQGNPIMLRAELGWAGRNTYPGARIEARLQDISKGEKNAVLVEEQKLQHHSGMPFALSFRLPDTLDPQSKLRLSVSMFDLEGKLFMRGEAELPPVEPPQLSVPLQLEPVGSRRPLTASAASQVSRAR</sequence>
<reference evidence="3 4" key="1">
    <citation type="submission" date="2020-10" db="EMBL/GenBank/DDBJ databases">
        <title>The genome sequence of Chitinilyticum litopenaei 4Y14.</title>
        <authorList>
            <person name="Liu Y."/>
        </authorList>
    </citation>
    <scope>NUCLEOTIDE SEQUENCE [LARGE SCALE GENOMIC DNA]</scope>
    <source>
        <strain evidence="3 4">4Y14</strain>
    </source>
</reference>
<keyword evidence="4" id="KW-1185">Reference proteome</keyword>
<dbReference type="AlphaFoldDB" id="A0A8J7FHU7"/>
<feature type="region of interest" description="Disordered" evidence="1">
    <location>
        <begin position="188"/>
        <end position="219"/>
    </location>
</feature>
<keyword evidence="2" id="KW-0732">Signal</keyword>
<organism evidence="3 4">
    <name type="scientific">Chitinilyticum piscinae</name>
    <dbReference type="NCBI Taxonomy" id="2866724"/>
    <lineage>
        <taxon>Bacteria</taxon>
        <taxon>Pseudomonadati</taxon>
        <taxon>Pseudomonadota</taxon>
        <taxon>Betaproteobacteria</taxon>
        <taxon>Neisseriales</taxon>
        <taxon>Chitinibacteraceae</taxon>
        <taxon>Chitinilyticum</taxon>
    </lineage>
</organism>
<evidence type="ECO:0000256" key="2">
    <source>
        <dbReference type="SAM" id="SignalP"/>
    </source>
</evidence>
<evidence type="ECO:0000256" key="1">
    <source>
        <dbReference type="SAM" id="MobiDB-lite"/>
    </source>
</evidence>
<feature type="signal peptide" evidence="2">
    <location>
        <begin position="1"/>
        <end position="22"/>
    </location>
</feature>
<dbReference type="RefSeq" id="WP_194116247.1">
    <property type="nucleotide sequence ID" value="NZ_JADFUA010000005.1"/>
</dbReference>
<dbReference type="EMBL" id="JADFUA010000005">
    <property type="protein sequence ID" value="MBE9609723.1"/>
    <property type="molecule type" value="Genomic_DNA"/>
</dbReference>
<dbReference type="Proteomes" id="UP000604481">
    <property type="component" value="Unassembled WGS sequence"/>
</dbReference>
<evidence type="ECO:0000313" key="4">
    <source>
        <dbReference type="Proteomes" id="UP000604481"/>
    </source>
</evidence>
<evidence type="ECO:0000313" key="3">
    <source>
        <dbReference type="EMBL" id="MBE9609723.1"/>
    </source>
</evidence>
<feature type="compositionally biased region" description="Polar residues" evidence="1">
    <location>
        <begin position="210"/>
        <end position="219"/>
    </location>
</feature>
<accession>A0A8J7FHU7</accession>
<comment type="caution">
    <text evidence="3">The sequence shown here is derived from an EMBL/GenBank/DDBJ whole genome shotgun (WGS) entry which is preliminary data.</text>
</comment>